<sequence>MLNSGQRISGKTLPNWEKKPLPTKETNFKSTSGKKTKIGSIMKEIIILHRKGDIRLNPEFVVLVDAHIPGLLPGTDYQRMYGIDIYNSKNRHIIIRTNKEIKFSLEIYQLSNQDPLEESFNEFKEGKFSANLTSKQKLSLLKDLRKNRPAFSIGEDPLGKIRGHDIELYLCVEIPYPPILRRPPYPESLENRK</sequence>
<reference evidence="2" key="1">
    <citation type="submission" date="2021-03" db="EMBL/GenBank/DDBJ databases">
        <title>Draft genome sequence of rust myrtle Austropuccinia psidii MF-1, a brazilian biotype.</title>
        <authorList>
            <person name="Quecine M.C."/>
            <person name="Pachon D.M.R."/>
            <person name="Bonatelli M.L."/>
            <person name="Correr F.H."/>
            <person name="Franceschini L.M."/>
            <person name="Leite T.F."/>
            <person name="Margarido G.R.A."/>
            <person name="Almeida C.A."/>
            <person name="Ferrarezi J.A."/>
            <person name="Labate C.A."/>
        </authorList>
    </citation>
    <scope>NUCLEOTIDE SEQUENCE</scope>
    <source>
        <strain evidence="2">MF-1</strain>
    </source>
</reference>
<protein>
    <submittedName>
        <fullName evidence="2">Uncharacterized protein</fullName>
    </submittedName>
</protein>
<accession>A0A9Q3GP41</accession>
<evidence type="ECO:0000313" key="3">
    <source>
        <dbReference type="Proteomes" id="UP000765509"/>
    </source>
</evidence>
<dbReference type="Proteomes" id="UP000765509">
    <property type="component" value="Unassembled WGS sequence"/>
</dbReference>
<proteinExistence type="predicted"/>
<feature type="region of interest" description="Disordered" evidence="1">
    <location>
        <begin position="1"/>
        <end position="34"/>
    </location>
</feature>
<evidence type="ECO:0000313" key="2">
    <source>
        <dbReference type="EMBL" id="MBW0473907.1"/>
    </source>
</evidence>
<keyword evidence="3" id="KW-1185">Reference proteome</keyword>
<comment type="caution">
    <text evidence="2">The sequence shown here is derived from an EMBL/GenBank/DDBJ whole genome shotgun (WGS) entry which is preliminary data.</text>
</comment>
<gene>
    <name evidence="2" type="ORF">O181_013622</name>
</gene>
<name>A0A9Q3GP41_9BASI</name>
<dbReference type="EMBL" id="AVOT02003577">
    <property type="protein sequence ID" value="MBW0473907.1"/>
    <property type="molecule type" value="Genomic_DNA"/>
</dbReference>
<evidence type="ECO:0000256" key="1">
    <source>
        <dbReference type="SAM" id="MobiDB-lite"/>
    </source>
</evidence>
<organism evidence="2 3">
    <name type="scientific">Austropuccinia psidii MF-1</name>
    <dbReference type="NCBI Taxonomy" id="1389203"/>
    <lineage>
        <taxon>Eukaryota</taxon>
        <taxon>Fungi</taxon>
        <taxon>Dikarya</taxon>
        <taxon>Basidiomycota</taxon>
        <taxon>Pucciniomycotina</taxon>
        <taxon>Pucciniomycetes</taxon>
        <taxon>Pucciniales</taxon>
        <taxon>Sphaerophragmiaceae</taxon>
        <taxon>Austropuccinia</taxon>
    </lineage>
</organism>
<dbReference type="AlphaFoldDB" id="A0A9Q3GP41"/>